<accession>A0AAN1SI13</accession>
<dbReference type="InterPro" id="IPR009078">
    <property type="entry name" value="Ferritin-like_SF"/>
</dbReference>
<dbReference type="InterPro" id="IPR008331">
    <property type="entry name" value="Ferritin_DPS_dom"/>
</dbReference>
<dbReference type="Pfam" id="PF00210">
    <property type="entry name" value="Ferritin"/>
    <property type="match status" value="1"/>
</dbReference>
<sequence>MIGHVLANLYIHQNKLRQVVCYIKGVERSFVQEVFPELIVKESHLFDELNYLMLDEDEVIPTTTEEFTQYSMLEENGRLKYETGNDLLMEVVKDFSTQLMFITRGVRLSEDESKFGLAKFLKQLYAWIKHQIYSIQSYLGHEVSEGLEED</sequence>
<evidence type="ECO:0000313" key="3">
    <source>
        <dbReference type="Proteomes" id="UP000002663"/>
    </source>
</evidence>
<proteinExistence type="predicted"/>
<name>A0AAN1SI13_TETHN</name>
<evidence type="ECO:0000259" key="1">
    <source>
        <dbReference type="Pfam" id="PF00210"/>
    </source>
</evidence>
<feature type="domain" description="Ferritin/DPS" evidence="1">
    <location>
        <begin position="4"/>
        <end position="140"/>
    </location>
</feature>
<dbReference type="KEGG" id="thl:TEH_12460"/>
<dbReference type="InterPro" id="IPR012347">
    <property type="entry name" value="Ferritin-like"/>
</dbReference>
<dbReference type="GO" id="GO:0008199">
    <property type="term" value="F:ferric iron binding"/>
    <property type="evidence" value="ECO:0007669"/>
    <property type="project" value="InterPro"/>
</dbReference>
<dbReference type="Proteomes" id="UP000002663">
    <property type="component" value="Chromosome"/>
</dbReference>
<reference evidence="2 3" key="1">
    <citation type="submission" date="2011-01" db="EMBL/GenBank/DDBJ databases">
        <title>Whole genome sequence of Tetragenococcus halophilus NBRC 12172.</title>
        <authorList>
            <person name="Nakazawa H."/>
            <person name="Omata S."/>
            <person name="Koga C."/>
            <person name="Watanabe Y."/>
            <person name="Katano Y."/>
            <person name="Ito N."/>
            <person name="Tsukatani N."/>
            <person name="Ankai A."/>
            <person name="Oguchi A."/>
            <person name="Fukui S."/>
            <person name="Yashiro I."/>
            <person name="Kamata S."/>
            <person name="Hashimoto Y."/>
            <person name="Yamazaki J."/>
            <person name="Taguchi H."/>
            <person name="Tanaka A."/>
            <person name="Koyama T."/>
            <person name="Ichige A."/>
            <person name="Hanya Y."/>
            <person name="Tanikawa S."/>
            <person name="Yamazaki S."/>
            <person name="Fujita N."/>
        </authorList>
    </citation>
    <scope>NUCLEOTIDE SEQUENCE [LARGE SCALE GENOMIC DNA]</scope>
    <source>
        <strain evidence="3">DSM 20338 / JCM 20259 / NCIMB 9735 / NBRC 12172</strain>
    </source>
</reference>
<dbReference type="EMBL" id="AP012046">
    <property type="protein sequence ID" value="BAK94573.1"/>
    <property type="molecule type" value="Genomic_DNA"/>
</dbReference>
<organism evidence="2 3">
    <name type="scientific">Tetragenococcus halophilus (strain DSM 20338 / JCM 20259 / NCIMB 9735 / NBRC 12172)</name>
    <name type="common">Pediococcus halophilus</name>
    <dbReference type="NCBI Taxonomy" id="945021"/>
    <lineage>
        <taxon>Bacteria</taxon>
        <taxon>Bacillati</taxon>
        <taxon>Bacillota</taxon>
        <taxon>Bacilli</taxon>
        <taxon>Lactobacillales</taxon>
        <taxon>Enterococcaceae</taxon>
        <taxon>Tetragenococcus</taxon>
    </lineage>
</organism>
<evidence type="ECO:0000313" key="2">
    <source>
        <dbReference type="EMBL" id="BAK94573.1"/>
    </source>
</evidence>
<gene>
    <name evidence="2" type="ordered locus">TEH_12460</name>
</gene>
<dbReference type="Gene3D" id="1.20.1260.10">
    <property type="match status" value="1"/>
</dbReference>
<dbReference type="AlphaFoldDB" id="A0AAN1SI13"/>
<dbReference type="SUPFAM" id="SSF47240">
    <property type="entry name" value="Ferritin-like"/>
    <property type="match status" value="1"/>
</dbReference>
<protein>
    <recommendedName>
        <fullName evidence="1">Ferritin/DPS domain-containing protein</fullName>
    </recommendedName>
</protein>
<dbReference type="RefSeq" id="WP_014124630.1">
    <property type="nucleotide sequence ID" value="NC_016052.1"/>
</dbReference>